<reference evidence="2 3" key="1">
    <citation type="submission" date="2018-01" db="EMBL/GenBank/DDBJ databases">
        <title>Bacillus asahii Genome sequencing and assembly.</title>
        <authorList>
            <person name="Jiang H."/>
            <person name="Feng Y."/>
            <person name="Zhao F."/>
            <person name="Lin X."/>
        </authorList>
    </citation>
    <scope>NUCLEOTIDE SEQUENCE [LARGE SCALE GENOMIC DNA]</scope>
    <source>
        <strain evidence="2 3">OM18</strain>
        <plasmid evidence="3">pom18</plasmid>
    </source>
</reference>
<dbReference type="Proteomes" id="UP000283095">
    <property type="component" value="Plasmid pOM18"/>
</dbReference>
<accession>A0A3Q9RRN3</accession>
<feature type="compositionally biased region" description="Basic and acidic residues" evidence="1">
    <location>
        <begin position="44"/>
        <end position="56"/>
    </location>
</feature>
<evidence type="ECO:0000256" key="1">
    <source>
        <dbReference type="SAM" id="MobiDB-lite"/>
    </source>
</evidence>
<evidence type="ECO:0000313" key="3">
    <source>
        <dbReference type="Proteomes" id="UP000283095"/>
    </source>
</evidence>
<feature type="compositionally biased region" description="Basic and acidic residues" evidence="1">
    <location>
        <begin position="63"/>
        <end position="78"/>
    </location>
</feature>
<dbReference type="AlphaFoldDB" id="A0A3Q9RRN3"/>
<dbReference type="Gene3D" id="2.60.40.4170">
    <property type="match status" value="1"/>
</dbReference>
<gene>
    <name evidence="2" type="ORF">BAOM_p057</name>
</gene>
<name>A0A3Q9RRN3_9BACI</name>
<dbReference type="KEGG" id="pasa:BAOM_p057"/>
<keyword evidence="2" id="KW-0614">Plasmid</keyword>
<evidence type="ECO:0008006" key="4">
    <source>
        <dbReference type="Google" id="ProtNLM"/>
    </source>
</evidence>
<feature type="region of interest" description="Disordered" evidence="1">
    <location>
        <begin position="44"/>
        <end position="88"/>
    </location>
</feature>
<dbReference type="EMBL" id="CP026096">
    <property type="protein sequence ID" value="AZV45710.1"/>
    <property type="molecule type" value="Genomic_DNA"/>
</dbReference>
<geneLocation type="plasmid" evidence="3">
    <name>pom18</name>
</geneLocation>
<evidence type="ECO:0000313" key="2">
    <source>
        <dbReference type="EMBL" id="AZV45710.1"/>
    </source>
</evidence>
<dbReference type="InterPro" id="IPR031888">
    <property type="entry name" value="DUF5068"/>
</dbReference>
<sequence length="438" mass="49385">MVDFLYNYDELHKKEGCENVGKAKVLTATIISAAMLLLSACGNEEKTSGTKTEPSKETTNAPTEEKENTKVEETKETSSENSGEVLNPSIAEESEGNVEVIYTNKDPKYTHDLDDFKISVDEYQIVKVTDMNEYSKILFDDQIDGYVVTTKVTIENGTDKPMYFNNNHKIQLNNDLDYIPSDWKNFVPEDQQINKIKKNKEQISLFEADEKVTGLMTFTLTNDEFDKLKTVKPKYIIEGGVADNDQYKNSNLQESPAYDFIYSDEQANETAGQPKFYQDRLTTDNWADKKMIFEKSGINDTQQIGDVKVTVEGVQYTEVIPTEANKQMFSDFGDSGVAALTVKIKIDNQSSSPVSISNLGTILNVDDNRARFLSQGMAEPSDPDEIAAGQTGEKLHVFLFRKDEFQLYKKFTMEFGPFIAKDGNEAFKGRTATFTLPR</sequence>
<dbReference type="Pfam" id="PF16781">
    <property type="entry name" value="DUF5068"/>
    <property type="match status" value="1"/>
</dbReference>
<proteinExistence type="predicted"/>
<protein>
    <recommendedName>
        <fullName evidence="4">DUF5068 domain-containing protein</fullName>
    </recommendedName>
</protein>
<organism evidence="2 3">
    <name type="scientific">Peribacillus asahii</name>
    <dbReference type="NCBI Taxonomy" id="228899"/>
    <lineage>
        <taxon>Bacteria</taxon>
        <taxon>Bacillati</taxon>
        <taxon>Bacillota</taxon>
        <taxon>Bacilli</taxon>
        <taxon>Bacillales</taxon>
        <taxon>Bacillaceae</taxon>
        <taxon>Peribacillus</taxon>
    </lineage>
</organism>